<dbReference type="PANTHER" id="PTHR40257">
    <property type="match status" value="1"/>
</dbReference>
<dbReference type="SUPFAM" id="SSF54909">
    <property type="entry name" value="Dimeric alpha+beta barrel"/>
    <property type="match status" value="1"/>
</dbReference>
<dbReference type="InterPro" id="IPR011008">
    <property type="entry name" value="Dimeric_a/b-barrel"/>
</dbReference>
<comment type="caution">
    <text evidence="2">The sequence shown here is derived from an EMBL/GenBank/DDBJ whole genome shotgun (WGS) entry which is preliminary data.</text>
</comment>
<protein>
    <submittedName>
        <fullName evidence="2">DUF1330 domain-containing protein</fullName>
    </submittedName>
</protein>
<proteinExistence type="predicted"/>
<evidence type="ECO:0000313" key="3">
    <source>
        <dbReference type="Proteomes" id="UP000431922"/>
    </source>
</evidence>
<dbReference type="EMBL" id="WTYL01000001">
    <property type="protein sequence ID" value="MXP43465.1"/>
    <property type="molecule type" value="Genomic_DNA"/>
</dbReference>
<evidence type="ECO:0000259" key="1">
    <source>
        <dbReference type="Pfam" id="PF07045"/>
    </source>
</evidence>
<accession>A0A845AYW3</accession>
<dbReference type="InterPro" id="IPR010753">
    <property type="entry name" value="DUF1330"/>
</dbReference>
<dbReference type="AlphaFoldDB" id="A0A845AYW3"/>
<name>A0A845AYW3_9SPHN</name>
<keyword evidence="3" id="KW-1185">Reference proteome</keyword>
<dbReference type="Proteomes" id="UP000431922">
    <property type="component" value="Unassembled WGS sequence"/>
</dbReference>
<dbReference type="OrthoDB" id="8909581at2"/>
<evidence type="ECO:0000313" key="2">
    <source>
        <dbReference type="EMBL" id="MXP43465.1"/>
    </source>
</evidence>
<dbReference type="Gene3D" id="3.30.70.100">
    <property type="match status" value="1"/>
</dbReference>
<dbReference type="Pfam" id="PF07045">
    <property type="entry name" value="DUF1330"/>
    <property type="match status" value="1"/>
</dbReference>
<gene>
    <name evidence="2" type="ORF">GRI65_03215</name>
</gene>
<dbReference type="RefSeq" id="WP_160755066.1">
    <property type="nucleotide sequence ID" value="NZ_WTYL01000001.1"/>
</dbReference>
<organism evidence="2 3">
    <name type="scientific">Allopontixanthobacter sediminis</name>
    <dbReference type="NCBI Taxonomy" id="1689985"/>
    <lineage>
        <taxon>Bacteria</taxon>
        <taxon>Pseudomonadati</taxon>
        <taxon>Pseudomonadota</taxon>
        <taxon>Alphaproteobacteria</taxon>
        <taxon>Sphingomonadales</taxon>
        <taxon>Erythrobacteraceae</taxon>
        <taxon>Allopontixanthobacter</taxon>
    </lineage>
</organism>
<dbReference type="PANTHER" id="PTHR40257:SF1">
    <property type="entry name" value="DUF1330 DOMAIN-CONTAINING PROTEIN"/>
    <property type="match status" value="1"/>
</dbReference>
<reference evidence="2 3" key="1">
    <citation type="submission" date="2019-12" db="EMBL/GenBank/DDBJ databases">
        <title>Genomic-based taxomic classification of the family Erythrobacteraceae.</title>
        <authorList>
            <person name="Xu L."/>
        </authorList>
    </citation>
    <scope>NUCLEOTIDE SEQUENCE [LARGE SCALE GENOMIC DNA]</scope>
    <source>
        <strain evidence="2 3">KCTC 42453</strain>
    </source>
</reference>
<feature type="domain" description="DUF1330" evidence="1">
    <location>
        <begin position="50"/>
        <end position="123"/>
    </location>
</feature>
<sequence length="142" mass="15915">MNYLNPTREAFDFFKSLPRDTPINMLNLLRYRDRAEYPEGHPSAAKGWTGREAYAEYGRTSGPIFSRVGGTIIWRGAWEAMVTGPDDKLWEDAFVAAYPNAGAFLEMITDPEYQKAVENRSAAVLDSRLIRFAPGENGGGFN</sequence>